<sequence>MKPGQPTPANPGPRPSCLSTLLAYLRSFYRRHRRLLWTTLLVFLLYLFFLPLYAYVLRFFAPELMQIPSSPPGHLRFALLLVLPLFPFALLHLLAVGLYVLLHVPRPPFRPNLRPYLYAALLALVLYYLPGLPYPSAYDSQDQSTPVPTVTKPVTLTGARLTTPDLMATLDVAPGAVRN</sequence>
<keyword evidence="1" id="KW-0812">Transmembrane</keyword>
<protein>
    <submittedName>
        <fullName evidence="2">Uncharacterized protein</fullName>
    </submittedName>
</protein>
<feature type="transmembrane region" description="Helical" evidence="1">
    <location>
        <begin position="35"/>
        <end position="57"/>
    </location>
</feature>
<accession>A0A7C4VCY7</accession>
<feature type="non-terminal residue" evidence="2">
    <location>
        <position position="179"/>
    </location>
</feature>
<gene>
    <name evidence="2" type="ORF">ENK37_04310</name>
</gene>
<feature type="transmembrane region" description="Helical" evidence="1">
    <location>
        <begin position="113"/>
        <end position="130"/>
    </location>
</feature>
<feature type="transmembrane region" description="Helical" evidence="1">
    <location>
        <begin position="77"/>
        <end position="101"/>
    </location>
</feature>
<comment type="caution">
    <text evidence="2">The sequence shown here is derived from an EMBL/GenBank/DDBJ whole genome shotgun (WGS) entry which is preliminary data.</text>
</comment>
<keyword evidence="1" id="KW-0472">Membrane</keyword>
<proteinExistence type="predicted"/>
<dbReference type="AlphaFoldDB" id="A0A7C4VCY7"/>
<organism evidence="2">
    <name type="scientific">Oceanithermus profundus</name>
    <dbReference type="NCBI Taxonomy" id="187137"/>
    <lineage>
        <taxon>Bacteria</taxon>
        <taxon>Thermotogati</taxon>
        <taxon>Deinococcota</taxon>
        <taxon>Deinococci</taxon>
        <taxon>Thermales</taxon>
        <taxon>Thermaceae</taxon>
        <taxon>Oceanithermus</taxon>
    </lineage>
</organism>
<name>A0A7C4VCY7_9DEIN</name>
<dbReference type="Proteomes" id="UP000885759">
    <property type="component" value="Unassembled WGS sequence"/>
</dbReference>
<reference evidence="2" key="1">
    <citation type="journal article" date="2020" name="mSystems">
        <title>Genome- and Community-Level Interaction Insights into Carbon Utilization and Element Cycling Functions of Hydrothermarchaeota in Hydrothermal Sediment.</title>
        <authorList>
            <person name="Zhou Z."/>
            <person name="Liu Y."/>
            <person name="Xu W."/>
            <person name="Pan J."/>
            <person name="Luo Z.H."/>
            <person name="Li M."/>
        </authorList>
    </citation>
    <scope>NUCLEOTIDE SEQUENCE [LARGE SCALE GENOMIC DNA]</scope>
    <source>
        <strain evidence="2">HyVt-570</strain>
    </source>
</reference>
<keyword evidence="1" id="KW-1133">Transmembrane helix</keyword>
<evidence type="ECO:0000256" key="1">
    <source>
        <dbReference type="SAM" id="Phobius"/>
    </source>
</evidence>
<dbReference type="EMBL" id="DRPZ01000115">
    <property type="protein sequence ID" value="HGY09263.1"/>
    <property type="molecule type" value="Genomic_DNA"/>
</dbReference>
<evidence type="ECO:0000313" key="2">
    <source>
        <dbReference type="EMBL" id="HGY09263.1"/>
    </source>
</evidence>